<evidence type="ECO:0000256" key="2">
    <source>
        <dbReference type="ARBA" id="ARBA00022448"/>
    </source>
</evidence>
<feature type="transmembrane region" description="Helical" evidence="7">
    <location>
        <begin position="349"/>
        <end position="368"/>
    </location>
</feature>
<keyword evidence="2" id="KW-0813">Transport</keyword>
<dbReference type="GO" id="GO:0022857">
    <property type="term" value="F:transmembrane transporter activity"/>
    <property type="evidence" value="ECO:0007669"/>
    <property type="project" value="InterPro"/>
</dbReference>
<gene>
    <name evidence="8" type="ORF">YA91_17880</name>
</gene>
<dbReference type="PANTHER" id="PTHR30509">
    <property type="entry name" value="P-HYDROXYBENZOIC ACID EFFLUX PUMP SUBUNIT-RELATED"/>
    <property type="match status" value="1"/>
</dbReference>
<feature type="transmembrane region" description="Helical" evidence="7">
    <location>
        <begin position="404"/>
        <end position="422"/>
    </location>
</feature>
<evidence type="ECO:0000256" key="4">
    <source>
        <dbReference type="ARBA" id="ARBA00022692"/>
    </source>
</evidence>
<feature type="transmembrane region" description="Helical" evidence="7">
    <location>
        <begin position="374"/>
        <end position="392"/>
    </location>
</feature>
<keyword evidence="3" id="KW-1003">Cell membrane</keyword>
<dbReference type="EMBL" id="CP023248">
    <property type="protein sequence ID" value="ASZ52285.1"/>
    <property type="molecule type" value="Genomic_DNA"/>
</dbReference>
<reference evidence="8" key="1">
    <citation type="submission" date="2017-09" db="EMBL/GenBank/DDBJ databases">
        <authorList>
            <person name="Ehlers B."/>
            <person name="Leendertz F.H."/>
        </authorList>
    </citation>
    <scope>NUCLEOTIDE SEQUENCE</scope>
    <source>
        <strain evidence="8">MAVP-26</strain>
    </source>
</reference>
<dbReference type="Pfam" id="PF04632">
    <property type="entry name" value="FUSC"/>
    <property type="match status" value="1"/>
</dbReference>
<feature type="transmembrane region" description="Helical" evidence="7">
    <location>
        <begin position="131"/>
        <end position="155"/>
    </location>
</feature>
<evidence type="ECO:0000313" key="8">
    <source>
        <dbReference type="EMBL" id="ASZ52285.1"/>
    </source>
</evidence>
<dbReference type="InterPro" id="IPR006726">
    <property type="entry name" value="PHBA_efflux_AaeB/fusaric-R"/>
</dbReference>
<dbReference type="GO" id="GO:0005886">
    <property type="term" value="C:plasma membrane"/>
    <property type="evidence" value="ECO:0007669"/>
    <property type="project" value="UniProtKB-SubCell"/>
</dbReference>
<dbReference type="PANTHER" id="PTHR30509:SF9">
    <property type="entry name" value="MULTIDRUG RESISTANCE PROTEIN MDTO"/>
    <property type="match status" value="1"/>
</dbReference>
<keyword evidence="6 7" id="KW-0472">Membrane</keyword>
<feature type="transmembrane region" description="Helical" evidence="7">
    <location>
        <begin position="12"/>
        <end position="29"/>
    </location>
</feature>
<name>A0A249W695_VIBPH</name>
<comment type="subcellular location">
    <subcellularLocation>
        <location evidence="1">Cell membrane</location>
        <topology evidence="1">Multi-pass membrane protein</topology>
    </subcellularLocation>
</comment>
<evidence type="ECO:0000256" key="5">
    <source>
        <dbReference type="ARBA" id="ARBA00022989"/>
    </source>
</evidence>
<feature type="transmembrane region" description="Helical" evidence="7">
    <location>
        <begin position="428"/>
        <end position="449"/>
    </location>
</feature>
<feature type="transmembrane region" description="Helical" evidence="7">
    <location>
        <begin position="84"/>
        <end position="100"/>
    </location>
</feature>
<protein>
    <submittedName>
        <fullName evidence="8">FUSC family protein</fullName>
    </submittedName>
</protein>
<keyword evidence="4 7" id="KW-0812">Transmembrane</keyword>
<keyword evidence="5 7" id="KW-1133">Transmembrane helix</keyword>
<proteinExistence type="predicted"/>
<dbReference type="AlphaFoldDB" id="A0A249W695"/>
<sequence length="457" mass="52090">MKVMLSSSTKEAIKAALSIVVAICLALWFQWEKPYWAAIAVAVMALNESFAHSIHKGHNRVWGTLIGIAYALFLIGTFPQDPFLFLSFLTLFLGLCIFMSSDEKYGYIFSMAFTVCALVACMGQFDDQTIFHFAILRLQETVLGVITFSVIYRVIWPVNTEQKFIQKFEDSRTLLLEALRNKHDFNLEALEANSGNINKLYQLLNLPLKGSYRLRQHRRAWLERVNELTHIQDKLLNRGDKSNSNSAEWKALTEQLENFYVDKPQTSLIGVKNSNKIESINSSLRQGKRTFSQHIKEDKRKVFHGVSMFVTSLLVWIYLPIPGGSIFPMIAAAFSCILPTMPPSVLKDAFFGVIGTGTVILLEYVFLMPLMTELWRLALFYFINTIVIWEVFSTPKMLIHRVLGINLLVVLTSGALNLTPIYRIETPILMLTNILIILLIGKLFSDLFCKPQNVRRV</sequence>
<accession>A0A249W695</accession>
<feature type="transmembrane region" description="Helical" evidence="7">
    <location>
        <begin position="35"/>
        <end position="54"/>
    </location>
</feature>
<evidence type="ECO:0000256" key="1">
    <source>
        <dbReference type="ARBA" id="ARBA00004651"/>
    </source>
</evidence>
<feature type="transmembrane region" description="Helical" evidence="7">
    <location>
        <begin position="107"/>
        <end position="125"/>
    </location>
</feature>
<feature type="transmembrane region" description="Helical" evidence="7">
    <location>
        <begin position="61"/>
        <end position="78"/>
    </location>
</feature>
<evidence type="ECO:0000256" key="7">
    <source>
        <dbReference type="SAM" id="Phobius"/>
    </source>
</evidence>
<evidence type="ECO:0000256" key="3">
    <source>
        <dbReference type="ARBA" id="ARBA00022475"/>
    </source>
</evidence>
<evidence type="ECO:0000256" key="6">
    <source>
        <dbReference type="ARBA" id="ARBA00023136"/>
    </source>
</evidence>
<organism evidence="8">
    <name type="scientific">Vibrio parahaemolyticus</name>
    <dbReference type="NCBI Taxonomy" id="670"/>
    <lineage>
        <taxon>Bacteria</taxon>
        <taxon>Pseudomonadati</taxon>
        <taxon>Pseudomonadota</taxon>
        <taxon>Gammaproteobacteria</taxon>
        <taxon>Vibrionales</taxon>
        <taxon>Vibrionaceae</taxon>
        <taxon>Vibrio</taxon>
    </lineage>
</organism>